<evidence type="ECO:0000313" key="4">
    <source>
        <dbReference type="Proteomes" id="UP001186944"/>
    </source>
</evidence>
<keyword evidence="1" id="KW-0479">Metal-binding</keyword>
<dbReference type="PANTHER" id="PTHR25462:SF296">
    <property type="entry name" value="MEIOTIC P26, ISOFORM F"/>
    <property type="match status" value="1"/>
</dbReference>
<gene>
    <name evidence="3" type="ORF">FSP39_022989</name>
</gene>
<reference evidence="3" key="1">
    <citation type="submission" date="2019-08" db="EMBL/GenBank/DDBJ databases">
        <title>The improved chromosome-level genome for the pearl oyster Pinctada fucata martensii using PacBio sequencing and Hi-C.</title>
        <authorList>
            <person name="Zheng Z."/>
        </authorList>
    </citation>
    <scope>NUCLEOTIDE SEQUENCE</scope>
    <source>
        <strain evidence="3">ZZ-2019</strain>
        <tissue evidence="3">Adductor muscle</tissue>
    </source>
</reference>
<keyword evidence="1" id="KW-0863">Zinc-finger</keyword>
<accession>A0AA88XUW3</accession>
<evidence type="ECO:0000259" key="2">
    <source>
        <dbReference type="PROSITE" id="PS50119"/>
    </source>
</evidence>
<feature type="domain" description="B box-type" evidence="2">
    <location>
        <begin position="73"/>
        <end position="117"/>
    </location>
</feature>
<keyword evidence="4" id="KW-1185">Reference proteome</keyword>
<dbReference type="InterPro" id="IPR000315">
    <property type="entry name" value="Znf_B-box"/>
</dbReference>
<keyword evidence="1" id="KW-0862">Zinc</keyword>
<comment type="caution">
    <text evidence="3">The sequence shown here is derived from an EMBL/GenBank/DDBJ whole genome shotgun (WGS) entry which is preliminary data.</text>
</comment>
<dbReference type="PROSITE" id="PS50119">
    <property type="entry name" value="ZF_BBOX"/>
    <property type="match status" value="2"/>
</dbReference>
<proteinExistence type="predicted"/>
<protein>
    <recommendedName>
        <fullName evidence="2">B box-type domain-containing protein</fullName>
    </recommendedName>
</protein>
<dbReference type="AlphaFoldDB" id="A0AA88XUW3"/>
<dbReference type="CDD" id="cd19756">
    <property type="entry name" value="Bbox2"/>
    <property type="match status" value="1"/>
</dbReference>
<evidence type="ECO:0000256" key="1">
    <source>
        <dbReference type="PROSITE-ProRule" id="PRU00024"/>
    </source>
</evidence>
<dbReference type="Gene3D" id="3.30.160.60">
    <property type="entry name" value="Classic Zinc Finger"/>
    <property type="match status" value="1"/>
</dbReference>
<dbReference type="InterPro" id="IPR047153">
    <property type="entry name" value="TRIM45/56/19-like"/>
</dbReference>
<dbReference type="PANTHER" id="PTHR25462">
    <property type="entry name" value="BONUS, ISOFORM C-RELATED"/>
    <property type="match status" value="1"/>
</dbReference>
<dbReference type="SMART" id="SM00336">
    <property type="entry name" value="BBOX"/>
    <property type="match status" value="2"/>
</dbReference>
<dbReference type="GO" id="GO:0008270">
    <property type="term" value="F:zinc ion binding"/>
    <property type="evidence" value="ECO:0007669"/>
    <property type="project" value="UniProtKB-KW"/>
</dbReference>
<dbReference type="CDD" id="cd19757">
    <property type="entry name" value="Bbox1"/>
    <property type="match status" value="1"/>
</dbReference>
<evidence type="ECO:0000313" key="3">
    <source>
        <dbReference type="EMBL" id="KAK3083452.1"/>
    </source>
</evidence>
<dbReference type="EMBL" id="VSWD01000014">
    <property type="protein sequence ID" value="KAK3083452.1"/>
    <property type="molecule type" value="Genomic_DNA"/>
</dbReference>
<name>A0AA88XUW3_PINIB</name>
<dbReference type="Pfam" id="PF00643">
    <property type="entry name" value="zf-B_box"/>
    <property type="match status" value="1"/>
</dbReference>
<dbReference type="SUPFAM" id="SSF57845">
    <property type="entry name" value="B-box zinc-binding domain"/>
    <property type="match status" value="1"/>
</dbReference>
<feature type="domain" description="B box-type" evidence="2">
    <location>
        <begin position="10"/>
        <end position="53"/>
    </location>
</feature>
<sequence>MATNYTFRPVCDECELCDLKPWFCEGCNKNLCGKCKKSHVEKAVCKNHRILPIAREKEETESDMPESIGRIENGAKRCHLHENEVINRYCASCHELVCTACWNEKHDGHTEKEIQKMADELSIRLSGQILPKMKVDLEKLDSSMEAVRNNKFEYTACARSIRSEISDKVKFLVTTAEHTQASLLTELSSLEDQDLGILNAQESSILEKKQMTEIFIKTYEAHFHQMDPLTFLTFVLQASDILNIEDESHLTLPSVDPPSLCDVEYVTKASIAKILERSGNTRKKKKSYL</sequence>
<organism evidence="3 4">
    <name type="scientific">Pinctada imbricata</name>
    <name type="common">Atlantic pearl-oyster</name>
    <name type="synonym">Pinctada martensii</name>
    <dbReference type="NCBI Taxonomy" id="66713"/>
    <lineage>
        <taxon>Eukaryota</taxon>
        <taxon>Metazoa</taxon>
        <taxon>Spiralia</taxon>
        <taxon>Lophotrochozoa</taxon>
        <taxon>Mollusca</taxon>
        <taxon>Bivalvia</taxon>
        <taxon>Autobranchia</taxon>
        <taxon>Pteriomorphia</taxon>
        <taxon>Pterioida</taxon>
        <taxon>Pterioidea</taxon>
        <taxon>Pteriidae</taxon>
        <taxon>Pinctada</taxon>
    </lineage>
</organism>
<dbReference type="Proteomes" id="UP001186944">
    <property type="component" value="Unassembled WGS sequence"/>
</dbReference>